<organism evidence="2">
    <name type="scientific">marine metagenome</name>
    <dbReference type="NCBI Taxonomy" id="408172"/>
    <lineage>
        <taxon>unclassified sequences</taxon>
        <taxon>metagenomes</taxon>
        <taxon>ecological metagenomes</taxon>
    </lineage>
</organism>
<dbReference type="AlphaFoldDB" id="A0A383E8B2"/>
<reference evidence="2" key="1">
    <citation type="submission" date="2018-05" db="EMBL/GenBank/DDBJ databases">
        <authorList>
            <person name="Lanie J.A."/>
            <person name="Ng W.-L."/>
            <person name="Kazmierczak K.M."/>
            <person name="Andrzejewski T.M."/>
            <person name="Davidsen T.M."/>
            <person name="Wayne K.J."/>
            <person name="Tettelin H."/>
            <person name="Glass J.I."/>
            <person name="Rusch D."/>
            <person name="Podicherti R."/>
            <person name="Tsui H.-C.T."/>
            <person name="Winkler M.E."/>
        </authorList>
    </citation>
    <scope>NUCLEOTIDE SEQUENCE</scope>
</reference>
<dbReference type="InterPro" id="IPR004360">
    <property type="entry name" value="Glyas_Fos-R_dOase_dom"/>
</dbReference>
<feature type="domain" description="VOC" evidence="1">
    <location>
        <begin position="5"/>
        <end position="135"/>
    </location>
</feature>
<gene>
    <name evidence="2" type="ORF">METZ01_LOCUS505703</name>
</gene>
<sequence>MPLDRIDHFSIRTLKLEETRTFYENAMGMEAGDRPPLPFPGYWLYLGQHAVIHLIGIDENNPEGLNEYLGEVNVTELSGGGAVDHLAFRASGSKDLIDRLKILKVPYRERMVEEMNLFQLFVEDPNNITLELNYWDD</sequence>
<dbReference type="PANTHER" id="PTHR46142:SF3">
    <property type="entry name" value="F18B13.24 PROTEIN"/>
    <property type="match status" value="1"/>
</dbReference>
<evidence type="ECO:0000313" key="2">
    <source>
        <dbReference type="EMBL" id="SVE52849.1"/>
    </source>
</evidence>
<accession>A0A383E8B2</accession>
<dbReference type="PROSITE" id="PS51819">
    <property type="entry name" value="VOC"/>
    <property type="match status" value="1"/>
</dbReference>
<protein>
    <recommendedName>
        <fullName evidence="1">VOC domain-containing protein</fullName>
    </recommendedName>
</protein>
<dbReference type="Gene3D" id="3.10.180.10">
    <property type="entry name" value="2,3-Dihydroxybiphenyl 1,2-Dioxygenase, domain 1"/>
    <property type="match status" value="1"/>
</dbReference>
<dbReference type="SUPFAM" id="SSF54593">
    <property type="entry name" value="Glyoxalase/Bleomycin resistance protein/Dihydroxybiphenyl dioxygenase"/>
    <property type="match status" value="1"/>
</dbReference>
<dbReference type="InterPro" id="IPR037523">
    <property type="entry name" value="VOC_core"/>
</dbReference>
<dbReference type="InterPro" id="IPR029068">
    <property type="entry name" value="Glyas_Bleomycin-R_OHBP_Dase"/>
</dbReference>
<proteinExistence type="predicted"/>
<evidence type="ECO:0000259" key="1">
    <source>
        <dbReference type="PROSITE" id="PS51819"/>
    </source>
</evidence>
<name>A0A383E8B2_9ZZZZ</name>
<dbReference type="PANTHER" id="PTHR46142">
    <property type="match status" value="1"/>
</dbReference>
<dbReference type="Pfam" id="PF00903">
    <property type="entry name" value="Glyoxalase"/>
    <property type="match status" value="1"/>
</dbReference>
<dbReference type="EMBL" id="UINC01223587">
    <property type="protein sequence ID" value="SVE52849.1"/>
    <property type="molecule type" value="Genomic_DNA"/>
</dbReference>